<dbReference type="Proteomes" id="UP000789524">
    <property type="component" value="Unassembled WGS sequence"/>
</dbReference>
<evidence type="ECO:0000313" key="1">
    <source>
        <dbReference type="EMBL" id="CAG9573499.1"/>
    </source>
</evidence>
<dbReference type="AlphaFoldDB" id="A0A8J2W0H1"/>
<proteinExistence type="predicted"/>
<dbReference type="EMBL" id="CAKASE010000070">
    <property type="protein sequence ID" value="CAG9573499.1"/>
    <property type="molecule type" value="Genomic_DNA"/>
</dbReference>
<dbReference type="OrthoDB" id="7474005at2759"/>
<keyword evidence="2" id="KW-1185">Reference proteome</keyword>
<sequence>MSQCVGRQIPYKTQIPETVLESPGNCQQMQLPPAVIENTPIPAQTQQHVTLITDCTPSVCKNLANTIQLMIVVDLLKNGKGSQEPVELALSLLNDITNSPTSPCGCTNPFFSNSISSFVPTNPNIIPSIAPKLNQNSFFPNFIPSNAISGLIPGITPFTGRINPNALF</sequence>
<gene>
    <name evidence="1" type="ORF">DCHRY22_LOCUS10477</name>
</gene>
<evidence type="ECO:0000313" key="2">
    <source>
        <dbReference type="Proteomes" id="UP000789524"/>
    </source>
</evidence>
<organism evidence="1 2">
    <name type="scientific">Danaus chrysippus</name>
    <name type="common">African queen</name>
    <dbReference type="NCBI Taxonomy" id="151541"/>
    <lineage>
        <taxon>Eukaryota</taxon>
        <taxon>Metazoa</taxon>
        <taxon>Ecdysozoa</taxon>
        <taxon>Arthropoda</taxon>
        <taxon>Hexapoda</taxon>
        <taxon>Insecta</taxon>
        <taxon>Pterygota</taxon>
        <taxon>Neoptera</taxon>
        <taxon>Endopterygota</taxon>
        <taxon>Lepidoptera</taxon>
        <taxon>Glossata</taxon>
        <taxon>Ditrysia</taxon>
        <taxon>Papilionoidea</taxon>
        <taxon>Nymphalidae</taxon>
        <taxon>Danainae</taxon>
        <taxon>Danaini</taxon>
        <taxon>Danaina</taxon>
        <taxon>Danaus</taxon>
        <taxon>Anosia</taxon>
    </lineage>
</organism>
<accession>A0A8J2W0H1</accession>
<comment type="caution">
    <text evidence="1">The sequence shown here is derived from an EMBL/GenBank/DDBJ whole genome shotgun (WGS) entry which is preliminary data.</text>
</comment>
<protein>
    <submittedName>
        <fullName evidence="1">(African queen) hypothetical protein</fullName>
    </submittedName>
</protein>
<reference evidence="1" key="1">
    <citation type="submission" date="2021-09" db="EMBL/GenBank/DDBJ databases">
        <authorList>
            <person name="Martin H S."/>
        </authorList>
    </citation>
    <scope>NUCLEOTIDE SEQUENCE</scope>
</reference>
<name>A0A8J2W0H1_9NEOP</name>